<evidence type="ECO:0000313" key="1">
    <source>
        <dbReference type="EMBL" id="CAF4769992.1"/>
    </source>
</evidence>
<dbReference type="Proteomes" id="UP000681720">
    <property type="component" value="Unassembled WGS sequence"/>
</dbReference>
<feature type="non-terminal residue" evidence="2">
    <location>
        <position position="1"/>
    </location>
</feature>
<proteinExistence type="predicted"/>
<gene>
    <name evidence="1" type="ORF">BYL167_LOCUS46877</name>
    <name evidence="2" type="ORF">GIL414_LOCUS56830</name>
</gene>
<comment type="caution">
    <text evidence="2">The sequence shown here is derived from an EMBL/GenBank/DDBJ whole genome shotgun (WGS) entry which is preliminary data.</text>
</comment>
<protein>
    <submittedName>
        <fullName evidence="2">Uncharacterized protein</fullName>
    </submittedName>
</protein>
<dbReference type="Proteomes" id="UP000681967">
    <property type="component" value="Unassembled WGS sequence"/>
</dbReference>
<evidence type="ECO:0000313" key="2">
    <source>
        <dbReference type="EMBL" id="CAF4994345.1"/>
    </source>
</evidence>
<sequence>MKLLDRFAQDLCCNRSHIKDSIDCINTLLERNVQDIYQLQISLTIADDNPYP</sequence>
<reference evidence="2" key="1">
    <citation type="submission" date="2021-02" db="EMBL/GenBank/DDBJ databases">
        <authorList>
            <person name="Nowell W R."/>
        </authorList>
    </citation>
    <scope>NUCLEOTIDE SEQUENCE</scope>
</reference>
<accession>A0A8S3DQC1</accession>
<dbReference type="AlphaFoldDB" id="A0A8S3DQC1"/>
<dbReference type="EMBL" id="CAJOBH010133461">
    <property type="protein sequence ID" value="CAF4769992.1"/>
    <property type="molecule type" value="Genomic_DNA"/>
</dbReference>
<organism evidence="2 3">
    <name type="scientific">Rotaria magnacalcarata</name>
    <dbReference type="NCBI Taxonomy" id="392030"/>
    <lineage>
        <taxon>Eukaryota</taxon>
        <taxon>Metazoa</taxon>
        <taxon>Spiralia</taxon>
        <taxon>Gnathifera</taxon>
        <taxon>Rotifera</taxon>
        <taxon>Eurotatoria</taxon>
        <taxon>Bdelloidea</taxon>
        <taxon>Philodinida</taxon>
        <taxon>Philodinidae</taxon>
        <taxon>Rotaria</taxon>
    </lineage>
</organism>
<evidence type="ECO:0000313" key="3">
    <source>
        <dbReference type="Proteomes" id="UP000681720"/>
    </source>
</evidence>
<name>A0A8S3DQC1_9BILA</name>
<dbReference type="EMBL" id="CAJOBJ010205024">
    <property type="protein sequence ID" value="CAF4994345.1"/>
    <property type="molecule type" value="Genomic_DNA"/>
</dbReference>